<evidence type="ECO:0000256" key="2">
    <source>
        <dbReference type="ARBA" id="ARBA00022448"/>
    </source>
</evidence>
<feature type="domain" description="ABC transmembrane type-1" evidence="13">
    <location>
        <begin position="837"/>
        <end position="1119"/>
    </location>
</feature>
<dbReference type="InterPro" id="IPR003593">
    <property type="entry name" value="AAA+_ATPase"/>
</dbReference>
<keyword evidence="6" id="KW-0067">ATP-binding</keyword>
<dbReference type="InterPro" id="IPR039421">
    <property type="entry name" value="Type_1_exporter"/>
</dbReference>
<dbReference type="PANTHER" id="PTHR24221">
    <property type="entry name" value="ATP-BINDING CASSETTE SUB-FAMILY B"/>
    <property type="match status" value="1"/>
</dbReference>
<evidence type="ECO:0000256" key="11">
    <source>
        <dbReference type="SAM" id="Phobius"/>
    </source>
</evidence>
<keyword evidence="4 11" id="KW-0812">Transmembrane</keyword>
<evidence type="ECO:0000256" key="5">
    <source>
        <dbReference type="ARBA" id="ARBA00022741"/>
    </source>
</evidence>
<dbReference type="GO" id="GO:0005524">
    <property type="term" value="F:ATP binding"/>
    <property type="evidence" value="ECO:0007669"/>
    <property type="project" value="UniProtKB-KW"/>
</dbReference>
<organism evidence="14 15">
    <name type="scientific">Actinosynnema mirum (strain ATCC 29888 / DSM 43827 / JCM 3225 / NBRC 14064 / NCIMB 13271 / NRRL B-12336 / IMRU 3971 / 101)</name>
    <dbReference type="NCBI Taxonomy" id="446462"/>
    <lineage>
        <taxon>Bacteria</taxon>
        <taxon>Bacillati</taxon>
        <taxon>Actinomycetota</taxon>
        <taxon>Actinomycetes</taxon>
        <taxon>Pseudonocardiales</taxon>
        <taxon>Pseudonocardiaceae</taxon>
        <taxon>Actinosynnema</taxon>
    </lineage>
</organism>
<evidence type="ECO:0000256" key="9">
    <source>
        <dbReference type="ARBA" id="ARBA00061644"/>
    </source>
</evidence>
<feature type="transmembrane region" description="Helical" evidence="11">
    <location>
        <begin position="97"/>
        <end position="117"/>
    </location>
</feature>
<feature type="compositionally biased region" description="Low complexity" evidence="10">
    <location>
        <begin position="707"/>
        <end position="751"/>
    </location>
</feature>
<dbReference type="HOGENOM" id="CLU_000604_17_6_11"/>
<feature type="compositionally biased region" description="Basic and acidic residues" evidence="10">
    <location>
        <begin position="692"/>
        <end position="701"/>
    </location>
</feature>
<keyword evidence="8 11" id="KW-0472">Membrane</keyword>
<dbReference type="CDD" id="cd18546">
    <property type="entry name" value="ABC_6TM_Rv0194_D2_like"/>
    <property type="match status" value="1"/>
</dbReference>
<dbReference type="EMBL" id="CP001630">
    <property type="protein sequence ID" value="ACU40056.1"/>
    <property type="molecule type" value="Genomic_DNA"/>
</dbReference>
<dbReference type="GO" id="GO:0140359">
    <property type="term" value="F:ABC-type transporter activity"/>
    <property type="evidence" value="ECO:0007669"/>
    <property type="project" value="InterPro"/>
</dbReference>
<comment type="subcellular location">
    <subcellularLocation>
        <location evidence="1">Cell membrane</location>
        <topology evidence="1">Multi-pass membrane protein</topology>
    </subcellularLocation>
</comment>
<dbReference type="InterPro" id="IPR017871">
    <property type="entry name" value="ABC_transporter-like_CS"/>
</dbReference>
<dbReference type="InterPro" id="IPR036640">
    <property type="entry name" value="ABC1_TM_sf"/>
</dbReference>
<evidence type="ECO:0000256" key="1">
    <source>
        <dbReference type="ARBA" id="ARBA00004651"/>
    </source>
</evidence>
<feature type="transmembrane region" description="Helical" evidence="11">
    <location>
        <begin position="1093"/>
        <end position="1114"/>
    </location>
</feature>
<dbReference type="STRING" id="446462.Amir_6252"/>
<evidence type="ECO:0000259" key="12">
    <source>
        <dbReference type="PROSITE" id="PS50893"/>
    </source>
</evidence>
<dbReference type="eggNOG" id="COG1132">
    <property type="taxonomic scope" value="Bacteria"/>
</dbReference>
<dbReference type="PROSITE" id="PS00211">
    <property type="entry name" value="ABC_TRANSPORTER_1"/>
    <property type="match status" value="1"/>
</dbReference>
<dbReference type="Gene3D" id="1.20.1560.10">
    <property type="entry name" value="ABC transporter type 1, transmembrane domain"/>
    <property type="match status" value="2"/>
</dbReference>
<feature type="domain" description="ABC transporter" evidence="12">
    <location>
        <begin position="376"/>
        <end position="610"/>
    </location>
</feature>
<evidence type="ECO:0000313" key="15">
    <source>
        <dbReference type="Proteomes" id="UP000002213"/>
    </source>
</evidence>
<evidence type="ECO:0000256" key="8">
    <source>
        <dbReference type="ARBA" id="ARBA00023136"/>
    </source>
</evidence>
<feature type="transmembrane region" description="Helical" evidence="11">
    <location>
        <begin position="198"/>
        <end position="215"/>
    </location>
</feature>
<keyword evidence="2" id="KW-0813">Transport</keyword>
<feature type="transmembrane region" description="Helical" evidence="11">
    <location>
        <begin position="313"/>
        <end position="334"/>
    </location>
</feature>
<name>C6WIY0_ACTMD</name>
<keyword evidence="15" id="KW-1185">Reference proteome</keyword>
<reference evidence="14 15" key="1">
    <citation type="journal article" date="2009" name="Stand. Genomic Sci.">
        <title>Complete genome sequence of Actinosynnema mirum type strain (101).</title>
        <authorList>
            <person name="Land M."/>
            <person name="Lapidus A."/>
            <person name="Mayilraj S."/>
            <person name="Chen F."/>
            <person name="Copeland A."/>
            <person name="Del Rio T.G."/>
            <person name="Nolan M."/>
            <person name="Lucas S."/>
            <person name="Tice H."/>
            <person name="Cheng J.F."/>
            <person name="Chertkov O."/>
            <person name="Bruce D."/>
            <person name="Goodwin L."/>
            <person name="Pitluck S."/>
            <person name="Rohde M."/>
            <person name="Goker M."/>
            <person name="Pati A."/>
            <person name="Ivanova N."/>
            <person name="Mavromatis K."/>
            <person name="Chen A."/>
            <person name="Palaniappan K."/>
            <person name="Hauser L."/>
            <person name="Chang Y.J."/>
            <person name="Jeffries C.C."/>
            <person name="Brettin T."/>
            <person name="Detter J.C."/>
            <person name="Han C."/>
            <person name="Chain P."/>
            <person name="Tindall B.J."/>
            <person name="Bristow J."/>
            <person name="Eisen J.A."/>
            <person name="Markowitz V."/>
            <person name="Hugenholtz P."/>
            <person name="Kyrpides N.C."/>
            <person name="Klenk H.P."/>
        </authorList>
    </citation>
    <scope>NUCLEOTIDE SEQUENCE [LARGE SCALE GENOMIC DNA]</scope>
    <source>
        <strain evidence="15">ATCC 29888 / DSM 43827 / JCM 3225 / NBRC 14064 / NCIMB 13271 / NRRL B-12336 / IMRU 3971 / 101</strain>
    </source>
</reference>
<feature type="region of interest" description="Disordered" evidence="10">
    <location>
        <begin position="768"/>
        <end position="794"/>
    </location>
</feature>
<evidence type="ECO:0000256" key="6">
    <source>
        <dbReference type="ARBA" id="ARBA00022840"/>
    </source>
</evidence>
<feature type="domain" description="ABC transporter" evidence="12">
    <location>
        <begin position="1153"/>
        <end position="1388"/>
    </location>
</feature>
<protein>
    <submittedName>
        <fullName evidence="14">ABC transporter related</fullName>
    </submittedName>
</protein>
<feature type="transmembrane region" description="Helical" evidence="11">
    <location>
        <begin position="170"/>
        <end position="192"/>
    </location>
</feature>
<feature type="transmembrane region" description="Helical" evidence="11">
    <location>
        <begin position="872"/>
        <end position="890"/>
    </location>
</feature>
<feature type="compositionally biased region" description="Low complexity" evidence="10">
    <location>
        <begin position="627"/>
        <end position="636"/>
    </location>
</feature>
<evidence type="ECO:0000256" key="3">
    <source>
        <dbReference type="ARBA" id="ARBA00022475"/>
    </source>
</evidence>
<evidence type="ECO:0000256" key="10">
    <source>
        <dbReference type="SAM" id="MobiDB-lite"/>
    </source>
</evidence>
<dbReference type="InterPro" id="IPR027417">
    <property type="entry name" value="P-loop_NTPase"/>
</dbReference>
<dbReference type="FunFam" id="3.40.50.300:FF:000299">
    <property type="entry name" value="ABC transporter ATP-binding protein/permease"/>
    <property type="match status" value="2"/>
</dbReference>
<keyword evidence="3" id="KW-1003">Cell membrane</keyword>
<dbReference type="GO" id="GO:0016887">
    <property type="term" value="F:ATP hydrolysis activity"/>
    <property type="evidence" value="ECO:0007669"/>
    <property type="project" value="InterPro"/>
</dbReference>
<feature type="transmembrane region" description="Helical" evidence="11">
    <location>
        <begin position="946"/>
        <end position="970"/>
    </location>
</feature>
<feature type="compositionally biased region" description="Basic and acidic residues" evidence="10">
    <location>
        <begin position="669"/>
        <end position="679"/>
    </location>
</feature>
<evidence type="ECO:0000256" key="7">
    <source>
        <dbReference type="ARBA" id="ARBA00022989"/>
    </source>
</evidence>
<feature type="transmembrane region" description="Helical" evidence="11">
    <location>
        <begin position="834"/>
        <end position="852"/>
    </location>
</feature>
<evidence type="ECO:0000256" key="4">
    <source>
        <dbReference type="ARBA" id="ARBA00022692"/>
    </source>
</evidence>
<dbReference type="Pfam" id="PF00005">
    <property type="entry name" value="ABC_tran"/>
    <property type="match status" value="2"/>
</dbReference>
<evidence type="ECO:0000259" key="13">
    <source>
        <dbReference type="PROSITE" id="PS50929"/>
    </source>
</evidence>
<dbReference type="Gene3D" id="3.40.50.300">
    <property type="entry name" value="P-loop containing nucleotide triphosphate hydrolases"/>
    <property type="match status" value="2"/>
</dbReference>
<dbReference type="GO" id="GO:0005886">
    <property type="term" value="C:plasma membrane"/>
    <property type="evidence" value="ECO:0007669"/>
    <property type="project" value="UniProtKB-SubCell"/>
</dbReference>
<dbReference type="KEGG" id="ami:Amir_6252"/>
<dbReference type="SMART" id="SM00382">
    <property type="entry name" value="AAA"/>
    <property type="match status" value="2"/>
</dbReference>
<keyword evidence="7 11" id="KW-1133">Transmembrane helix</keyword>
<feature type="region of interest" description="Disordered" evidence="10">
    <location>
        <begin position="627"/>
        <end position="751"/>
    </location>
</feature>
<feature type="transmembrane region" description="Helical" evidence="11">
    <location>
        <begin position="60"/>
        <end position="77"/>
    </location>
</feature>
<dbReference type="Pfam" id="PF00664">
    <property type="entry name" value="ABC_membrane"/>
    <property type="match status" value="2"/>
</dbReference>
<accession>C6WIY0</accession>
<dbReference type="SUPFAM" id="SSF90123">
    <property type="entry name" value="ABC transporter transmembrane region"/>
    <property type="match status" value="2"/>
</dbReference>
<sequence length="1436" mass="148908">MFAALPQLRAVSFREAALSRPGGRKRPADLSGDRPSVEIVTNSPGWIRRLASACWQHRSLVVWSVLAAVVGVGLQAAGPLLLKVAVDDAVAGRTDRLALLASVLVGVELLTFGTAFVRRYLGGRLAVDVQHDLRQAVFSSVQRLDGQKQDVLRTGQVVSRSITDLQLVQSLLSMTPLAFGTVAFALASLVAMCWLSPPLTLIALVIVPAVGVVAARTRLTLFPATWSAQQRAADVAQQVEETVTGVRVVKGFGQETREVAALERRARVLFAERMRAARLTARPSATLNALPYAGQVAVLAAGGWLALRGEVSLGTFLAFASYVAALIGPTRLLASLMVTAQLARAGVERVYELVDSQSAVVDAPDAVDVPDGPVGVRLDGVVFGYARSEPVLSGVSLEVAPGETLALVGTAGSGKSTVSLLLPRFYDVHEGSVSVGGVDVRGLRLGSLRRTVGVVFEEAFLFSDTVRANIAYGRPDATDAEVEAAARAAEAHGFISALPGGYGAVVGERGLTLSGGQRQRVALARALLSDPRVLVLDDATSAVDTATEAAIHRTLASVTATRTTLLVAHRRSSLALADRIAVLDAGRVVDVGAHAELWGRCELYRELLAGPGEAIERVAGAAAGSGALGAAGSAVGPESGNGAGSVDRASGAAARNGGVSAPWPGADLVEQRADSRREGAANQSPRVSAEQTAERTAERSGADAPTSGAESAPTSGAESASSSASSSGAGVAPSSGAGSAPSSAPAGVTPALWPEVVDDELVLRAENRSVAAPSGGRRGPGTSALAGGAPPTPELVERVRTLPPATEEPRLPGEDPSAPDPGFRLLRLLRPVRWSMVAVGALLLVDTALAIALPNLVRIGVDRGVGGGEQGALWVVSLVGLLLVAVGWCSTRIGTVLTARVGERLLYLLRVRSYAHLQRLGLDYYEREMAGRIMTRMTTDVDALSSFLQTGLTTFVISVLTVAGIAVALVVTDPGLALVALSVLPVLAVATVLFQRVSSRAYAEARERVSAVNADLQENVSGLRVAQAYTREERSAEAFAARSDAYRRARIRAQRYIATYFPFLALLSGVAQAAVLVVGAYRVAEGSLSPGVLLAFVLYLGLFFSPLFQLSGVFDGYQQARVGLARIGDLLRTPTTVPPAADPAPVERLRGEVELRDVVFRYSGAEEPALDGVSLRVRAGETVALVGETGAGKSTLVKLVARFYDVTGGRVLVDGRDVREYDLGAFRRRLGVVPQEAHLFGGDVAENVAYGRPGATPAEVEEAVRAVGALPVVAALPNGFRQQVGERGQGLSAGQRQLVALARAELVRPDVLLLDEATAALDPATESAVLAASDHLSGSRTTFVVAHRLATAARADRIVVLSGGRVAEEGTHEELLALGGQYARLWAHGAPEHGGVEGAGAADESAADGGTIVEASATAGTHGVTATAKAGDAPGA</sequence>
<dbReference type="SUPFAM" id="SSF52540">
    <property type="entry name" value="P-loop containing nucleoside triphosphate hydrolases"/>
    <property type="match status" value="2"/>
</dbReference>
<proteinExistence type="inferred from homology"/>
<evidence type="ECO:0000313" key="14">
    <source>
        <dbReference type="EMBL" id="ACU40056.1"/>
    </source>
</evidence>
<feature type="domain" description="ABC transmembrane type-1" evidence="13">
    <location>
        <begin position="62"/>
        <end position="342"/>
    </location>
</feature>
<dbReference type="CDD" id="cd18543">
    <property type="entry name" value="ABC_6TM_Rv0194_D1_like"/>
    <property type="match status" value="1"/>
</dbReference>
<dbReference type="Proteomes" id="UP000002213">
    <property type="component" value="Chromosome"/>
</dbReference>
<dbReference type="GO" id="GO:0034040">
    <property type="term" value="F:ATPase-coupled lipid transmembrane transporter activity"/>
    <property type="evidence" value="ECO:0007669"/>
    <property type="project" value="TreeGrafter"/>
</dbReference>
<feature type="transmembrane region" description="Helical" evidence="11">
    <location>
        <begin position="1057"/>
        <end position="1081"/>
    </location>
</feature>
<feature type="transmembrane region" description="Helical" evidence="11">
    <location>
        <begin position="285"/>
        <end position="307"/>
    </location>
</feature>
<dbReference type="OrthoDB" id="9806127at2"/>
<dbReference type="PROSITE" id="PS50929">
    <property type="entry name" value="ABC_TM1F"/>
    <property type="match status" value="2"/>
</dbReference>
<dbReference type="PROSITE" id="PS50893">
    <property type="entry name" value="ABC_TRANSPORTER_2"/>
    <property type="match status" value="2"/>
</dbReference>
<dbReference type="PANTHER" id="PTHR24221:SF629">
    <property type="entry name" value="MULTIDRUG EFFLUX ATP-BINDING_PERMEASE PROTEIN RV0194"/>
    <property type="match status" value="1"/>
</dbReference>
<gene>
    <name evidence="14" type="ordered locus">Amir_6252</name>
</gene>
<keyword evidence="5" id="KW-0547">Nucleotide-binding</keyword>
<dbReference type="RefSeq" id="WP_015804940.1">
    <property type="nucleotide sequence ID" value="NC_013093.1"/>
</dbReference>
<dbReference type="InterPro" id="IPR011527">
    <property type="entry name" value="ABC1_TM_dom"/>
</dbReference>
<feature type="compositionally biased region" description="Polar residues" evidence="10">
    <location>
        <begin position="681"/>
        <end position="691"/>
    </location>
</feature>
<dbReference type="InterPro" id="IPR003439">
    <property type="entry name" value="ABC_transporter-like_ATP-bd"/>
</dbReference>
<feature type="transmembrane region" description="Helical" evidence="11">
    <location>
        <begin position="976"/>
        <end position="994"/>
    </location>
</feature>
<comment type="similarity">
    <text evidence="9">Belongs to the ABC transporter superfamily. Lipid exporter (TC 3.A.1.106) family.</text>
</comment>